<organism evidence="1 2">
    <name type="scientific">Catenulispora yoronensis</name>
    <dbReference type="NCBI Taxonomy" id="450799"/>
    <lineage>
        <taxon>Bacteria</taxon>
        <taxon>Bacillati</taxon>
        <taxon>Actinomycetota</taxon>
        <taxon>Actinomycetes</taxon>
        <taxon>Catenulisporales</taxon>
        <taxon>Catenulisporaceae</taxon>
        <taxon>Catenulispora</taxon>
    </lineage>
</organism>
<protein>
    <submittedName>
        <fullName evidence="1">DUF2716 domain-containing protein</fullName>
    </submittedName>
</protein>
<evidence type="ECO:0000313" key="2">
    <source>
        <dbReference type="Proteomes" id="UP001500751"/>
    </source>
</evidence>
<keyword evidence="2" id="KW-1185">Reference proteome</keyword>
<dbReference type="Proteomes" id="UP001500751">
    <property type="component" value="Unassembled WGS sequence"/>
</dbReference>
<accession>A0ABN2VCN4</accession>
<dbReference type="InterPro" id="IPR020323">
    <property type="entry name" value="DUF2716"/>
</dbReference>
<reference evidence="1 2" key="1">
    <citation type="journal article" date="2019" name="Int. J. Syst. Evol. Microbiol.">
        <title>The Global Catalogue of Microorganisms (GCM) 10K type strain sequencing project: providing services to taxonomists for standard genome sequencing and annotation.</title>
        <authorList>
            <consortium name="The Broad Institute Genomics Platform"/>
            <consortium name="The Broad Institute Genome Sequencing Center for Infectious Disease"/>
            <person name="Wu L."/>
            <person name="Ma J."/>
        </authorList>
    </citation>
    <scope>NUCLEOTIDE SEQUENCE [LARGE SCALE GENOMIC DNA]</scope>
    <source>
        <strain evidence="1 2">JCM 16014</strain>
    </source>
</reference>
<dbReference type="EMBL" id="BAAAQN010000067">
    <property type="protein sequence ID" value="GAA2057407.1"/>
    <property type="molecule type" value="Genomic_DNA"/>
</dbReference>
<sequence>MFAHDRAASQLAEALDGAGFTAGWERSVLVGEAAELDLPQPAAECKVASFRWEEAEARQALELSARSGPHRVPLEAWHTMRSTPNWDVDIRVLIHRGRAIAACWLENVRDTAFVTVGGLTAPRSELLAELPLWRLRKPTKKFLVVDADGDLRDALLAASFCEVTTVQSYHWAPPGEPAAAPPARQSLNDAEYLHIARRCEARIGFDYASGSGRYSVPIDSRTWFYGMFGGSGDPVIAAAERVIELGLRACVPPGEWVYEYRPYLNGWEFDPHRVGNPGQPRWPGNALADREFQFLTTADARLGTFGQYAEQTLVVFGNDLIEQVGEELDRLLGGGAWTFD</sequence>
<evidence type="ECO:0000313" key="1">
    <source>
        <dbReference type="EMBL" id="GAA2057407.1"/>
    </source>
</evidence>
<gene>
    <name evidence="1" type="ORF">GCM10009839_78530</name>
</gene>
<comment type="caution">
    <text evidence="1">The sequence shown here is derived from an EMBL/GenBank/DDBJ whole genome shotgun (WGS) entry which is preliminary data.</text>
</comment>
<dbReference type="Pfam" id="PF10898">
    <property type="entry name" value="DUF2716"/>
    <property type="match status" value="1"/>
</dbReference>
<proteinExistence type="predicted"/>
<name>A0ABN2VCN4_9ACTN</name>